<accession>A0A1G8RF99</accession>
<dbReference type="AlphaFoldDB" id="A0A1G8RF99"/>
<feature type="transmembrane region" description="Helical" evidence="6">
    <location>
        <begin position="381"/>
        <end position="400"/>
    </location>
</feature>
<feature type="transmembrane region" description="Helical" evidence="6">
    <location>
        <begin position="347"/>
        <end position="369"/>
    </location>
</feature>
<sequence length="514" mass="57551">MSADIHANNKRIAKNTITLYFRTFITLLVGLYTSRVMLHALGVDNYGINAVVGGIVAMSSLITGTMCQAIGRYITYALGMGDRQLLKTMFSTSINAQIVMALLAAVVLEIVGVWFLNSSANIPDGRMEAANWVLQCSIVSLIISLVGSPLGAVIVAHERMAIYAYMSIVDVMLKLAICFVIMAYGGDRLILLALLQVAVAFGMQCFYVWYCGRNFEEARYDPKIFDKGLLKELTFFSGWNLINNGAWIFSTQGVSMLVNVYFGVAMNASRSIATTVNGAVQGFVGNFTMAFTPQITKSYAAGEKEYAVNLVNRGTRFTWLMMYMFIVPVCVEAEMLLKLWLGEVPPLAVLFLRFSMFESLAVSSGQNLFRLIQADGRIKMYTIHAALVAGLIFPIAWLLYKLGAPVWTAYLVFIIDFLLLNLVRFYDLKRLMTFSVRQHITECISPCLVVSVVSFTLPIFVRFQMEPGLIRFFVVCIVSVLWTGFCCVSFGLTKNERSFFYEKMKIVYNRITHK</sequence>
<comment type="subcellular location">
    <subcellularLocation>
        <location evidence="1">Cell membrane</location>
        <topology evidence="1">Multi-pass membrane protein</topology>
    </subcellularLocation>
</comment>
<feature type="transmembrane region" description="Helical" evidence="6">
    <location>
        <begin position="19"/>
        <end position="38"/>
    </location>
</feature>
<dbReference type="RefSeq" id="WP_074638960.1">
    <property type="nucleotide sequence ID" value="NZ_FNDO01000137.1"/>
</dbReference>
<evidence type="ECO:0000256" key="3">
    <source>
        <dbReference type="ARBA" id="ARBA00022692"/>
    </source>
</evidence>
<feature type="transmembrane region" description="Helical" evidence="6">
    <location>
        <begin position="132"/>
        <end position="155"/>
    </location>
</feature>
<feature type="transmembrane region" description="Helical" evidence="6">
    <location>
        <begin position="162"/>
        <end position="184"/>
    </location>
</feature>
<evidence type="ECO:0000313" key="7">
    <source>
        <dbReference type="EMBL" id="SDJ15648.1"/>
    </source>
</evidence>
<feature type="transmembrane region" description="Helical" evidence="6">
    <location>
        <begin position="190"/>
        <end position="210"/>
    </location>
</feature>
<evidence type="ECO:0000256" key="2">
    <source>
        <dbReference type="ARBA" id="ARBA00022475"/>
    </source>
</evidence>
<feature type="transmembrane region" description="Helical" evidence="6">
    <location>
        <begin position="320"/>
        <end position="341"/>
    </location>
</feature>
<keyword evidence="4 6" id="KW-1133">Transmembrane helix</keyword>
<feature type="transmembrane region" description="Helical" evidence="6">
    <location>
        <begin position="406"/>
        <end position="423"/>
    </location>
</feature>
<evidence type="ECO:0000256" key="1">
    <source>
        <dbReference type="ARBA" id="ARBA00004651"/>
    </source>
</evidence>
<dbReference type="Proteomes" id="UP000181870">
    <property type="component" value="Unassembled WGS sequence"/>
</dbReference>
<name>A0A1G8RF99_BACOV</name>
<dbReference type="GO" id="GO:0005886">
    <property type="term" value="C:plasma membrane"/>
    <property type="evidence" value="ECO:0007669"/>
    <property type="project" value="UniProtKB-SubCell"/>
</dbReference>
<feature type="transmembrane region" description="Helical" evidence="6">
    <location>
        <begin position="469"/>
        <end position="493"/>
    </location>
</feature>
<evidence type="ECO:0000256" key="4">
    <source>
        <dbReference type="ARBA" id="ARBA00022989"/>
    </source>
</evidence>
<feature type="transmembrane region" description="Helical" evidence="6">
    <location>
        <begin position="50"/>
        <end position="74"/>
    </location>
</feature>
<keyword evidence="2" id="KW-1003">Cell membrane</keyword>
<dbReference type="InterPro" id="IPR050833">
    <property type="entry name" value="Poly_Biosynth_Transport"/>
</dbReference>
<feature type="transmembrane region" description="Helical" evidence="6">
    <location>
        <begin position="94"/>
        <end position="116"/>
    </location>
</feature>
<proteinExistence type="predicted"/>
<protein>
    <submittedName>
        <fullName evidence="7">Na+-driven multidrug efflux pump</fullName>
    </submittedName>
</protein>
<dbReference type="PANTHER" id="PTHR30250:SF26">
    <property type="entry name" value="PSMA PROTEIN"/>
    <property type="match status" value="1"/>
</dbReference>
<keyword evidence="3 6" id="KW-0812">Transmembrane</keyword>
<evidence type="ECO:0000256" key="5">
    <source>
        <dbReference type="ARBA" id="ARBA00023136"/>
    </source>
</evidence>
<dbReference type="EMBL" id="FNDO01000137">
    <property type="protein sequence ID" value="SDJ15648.1"/>
    <property type="molecule type" value="Genomic_DNA"/>
</dbReference>
<keyword evidence="5 6" id="KW-0472">Membrane</keyword>
<evidence type="ECO:0000313" key="8">
    <source>
        <dbReference type="Proteomes" id="UP000181870"/>
    </source>
</evidence>
<gene>
    <name evidence="7" type="ORF">SAMN05192582_11371</name>
</gene>
<feature type="transmembrane region" description="Helical" evidence="6">
    <location>
        <begin position="443"/>
        <end position="463"/>
    </location>
</feature>
<evidence type="ECO:0000256" key="6">
    <source>
        <dbReference type="SAM" id="Phobius"/>
    </source>
</evidence>
<organism evidence="7 8">
    <name type="scientific">Bacteroides ovatus</name>
    <dbReference type="NCBI Taxonomy" id="28116"/>
    <lineage>
        <taxon>Bacteria</taxon>
        <taxon>Pseudomonadati</taxon>
        <taxon>Bacteroidota</taxon>
        <taxon>Bacteroidia</taxon>
        <taxon>Bacteroidales</taxon>
        <taxon>Bacteroidaceae</taxon>
        <taxon>Bacteroides</taxon>
    </lineage>
</organism>
<reference evidence="8" key="1">
    <citation type="submission" date="2016-10" db="EMBL/GenBank/DDBJ databases">
        <authorList>
            <person name="Varghese N."/>
            <person name="Submissions S."/>
        </authorList>
    </citation>
    <scope>NUCLEOTIDE SEQUENCE [LARGE SCALE GENOMIC DNA]</scope>
    <source>
        <strain evidence="8">NLAE-zl-C57</strain>
    </source>
</reference>
<dbReference type="PANTHER" id="PTHR30250">
    <property type="entry name" value="PST FAMILY PREDICTED COLANIC ACID TRANSPORTER"/>
    <property type="match status" value="1"/>
</dbReference>